<dbReference type="EMBL" id="CP002996">
    <property type="protein sequence ID" value="AEM88925.1"/>
    <property type="molecule type" value="Genomic_DNA"/>
</dbReference>
<geneLocation type="plasmid" evidence="5 6">
    <name>pSTRVI02</name>
</geneLocation>
<evidence type="ECO:0000313" key="6">
    <source>
        <dbReference type="Proteomes" id="UP000008703"/>
    </source>
</evidence>
<dbReference type="KEGG" id="svl:Strvi_0150"/>
<keyword evidence="5" id="KW-0614">Plasmid</keyword>
<organism evidence="5 6">
    <name type="scientific">Streptomyces violaceusniger (strain Tu 4113)</name>
    <dbReference type="NCBI Taxonomy" id="653045"/>
    <lineage>
        <taxon>Bacteria</taxon>
        <taxon>Bacillati</taxon>
        <taxon>Actinomycetota</taxon>
        <taxon>Actinomycetes</taxon>
        <taxon>Kitasatosporales</taxon>
        <taxon>Streptomycetaceae</taxon>
        <taxon>Streptomyces</taxon>
        <taxon>Streptomyces violaceusniger group</taxon>
    </lineage>
</organism>
<name>G2PHX4_STRV4</name>
<keyword evidence="3 5" id="KW-0269">Exonuclease</keyword>
<protein>
    <submittedName>
        <fullName evidence="5">Exonuclease RNase T and DNA polymerase III</fullName>
    </submittedName>
</protein>
<dbReference type="PANTHER" id="PTHR30231">
    <property type="entry name" value="DNA POLYMERASE III SUBUNIT EPSILON"/>
    <property type="match status" value="1"/>
</dbReference>
<dbReference type="eggNOG" id="COG0847">
    <property type="taxonomic scope" value="Bacteria"/>
</dbReference>
<evidence type="ECO:0000313" key="5">
    <source>
        <dbReference type="EMBL" id="AEM88925.1"/>
    </source>
</evidence>
<dbReference type="PANTHER" id="PTHR30231:SF4">
    <property type="entry name" value="PROTEIN NEN2"/>
    <property type="match status" value="1"/>
</dbReference>
<evidence type="ECO:0000256" key="3">
    <source>
        <dbReference type="ARBA" id="ARBA00022839"/>
    </source>
</evidence>
<gene>
    <name evidence="5" type="ORF">Strvi_0150</name>
</gene>
<dbReference type="InterPro" id="IPR036397">
    <property type="entry name" value="RNaseH_sf"/>
</dbReference>
<accession>G2PHX4</accession>
<dbReference type="Pfam" id="PF00929">
    <property type="entry name" value="RNase_T"/>
    <property type="match status" value="1"/>
</dbReference>
<dbReference type="GO" id="GO:0005829">
    <property type="term" value="C:cytosol"/>
    <property type="evidence" value="ECO:0007669"/>
    <property type="project" value="TreeGrafter"/>
</dbReference>
<dbReference type="Gene3D" id="3.30.420.10">
    <property type="entry name" value="Ribonuclease H-like superfamily/Ribonuclease H"/>
    <property type="match status" value="1"/>
</dbReference>
<dbReference type="RefSeq" id="WP_014043860.1">
    <property type="nucleotide sequence ID" value="NC_015952.1"/>
</dbReference>
<dbReference type="GO" id="GO:0008408">
    <property type="term" value="F:3'-5' exonuclease activity"/>
    <property type="evidence" value="ECO:0007669"/>
    <property type="project" value="TreeGrafter"/>
</dbReference>
<dbReference type="CDD" id="cd06127">
    <property type="entry name" value="DEDDh"/>
    <property type="match status" value="1"/>
</dbReference>
<evidence type="ECO:0000256" key="1">
    <source>
        <dbReference type="ARBA" id="ARBA00022722"/>
    </source>
</evidence>
<evidence type="ECO:0000259" key="4">
    <source>
        <dbReference type="SMART" id="SM00479"/>
    </source>
</evidence>
<keyword evidence="6" id="KW-1185">Reference proteome</keyword>
<feature type="domain" description="Exonuclease" evidence="4">
    <location>
        <begin position="11"/>
        <end position="188"/>
    </location>
</feature>
<sequence length="274" mass="30014">MSFEEHDIPPVLLGFDTETTGLDVFKDRIVQAALVGQDRSGREVFREEWLINPGILIPREATKIHGITSDRAMEDGQDPAEAIEQITGLLEKALRAGCALVIQNAPYDLALLDAEAQRHSVVPLAERRPVAPVLDPVMLAKVAKVEGRHSLAALSARFGVTNPRAHTAYADAVTTLAVLRKLMMIDVLDEEPAVLHVMQEDEARRRAESWQEELRVSDPCARVAPGWPLSAGRTRIGCECRDCGRPLTDSDLTQPCGECLERFAGAVQAVRRGA</sequence>
<dbReference type="SUPFAM" id="SSF53098">
    <property type="entry name" value="Ribonuclease H-like"/>
    <property type="match status" value="1"/>
</dbReference>
<dbReference type="InterPro" id="IPR013520">
    <property type="entry name" value="Ribonucl_H"/>
</dbReference>
<reference evidence="5" key="1">
    <citation type="submission" date="2011-08" db="EMBL/GenBank/DDBJ databases">
        <title>Complete sequence of plasmid 2 of Streptomyces violaceusniger Tu 4113.</title>
        <authorList>
            <consortium name="US DOE Joint Genome Institute"/>
            <person name="Lucas S."/>
            <person name="Han J."/>
            <person name="Lapidus A."/>
            <person name="Cheng J.-F."/>
            <person name="Goodwin L."/>
            <person name="Pitluck S."/>
            <person name="Peters L."/>
            <person name="Ivanova N."/>
            <person name="Daligault H."/>
            <person name="Detter J.C."/>
            <person name="Han C."/>
            <person name="Tapia R."/>
            <person name="Land M."/>
            <person name="Hauser L."/>
            <person name="Kyrpides N."/>
            <person name="Ivanova N."/>
            <person name="Pagani I."/>
            <person name="Hagen A."/>
            <person name="Katz L."/>
            <person name="Fiedler H.-P."/>
            <person name="Keasling J."/>
            <person name="Fortman J."/>
            <person name="Woyke T."/>
        </authorList>
    </citation>
    <scope>NUCLEOTIDE SEQUENCE [LARGE SCALE GENOMIC DNA]</scope>
    <source>
        <strain evidence="5">Tu 4113</strain>
        <plasmid evidence="5">pSTRVI02</plasmid>
    </source>
</reference>
<proteinExistence type="predicted"/>
<evidence type="ECO:0000256" key="2">
    <source>
        <dbReference type="ARBA" id="ARBA00022801"/>
    </source>
</evidence>
<keyword evidence="1" id="KW-0540">Nuclease</keyword>
<dbReference type="Proteomes" id="UP000008703">
    <property type="component" value="Plasmid pSTRVI02"/>
</dbReference>
<dbReference type="HOGENOM" id="CLU_047806_5_0_11"/>
<dbReference type="SMART" id="SM00479">
    <property type="entry name" value="EXOIII"/>
    <property type="match status" value="1"/>
</dbReference>
<keyword evidence="2" id="KW-0378">Hydrolase</keyword>
<dbReference type="InterPro" id="IPR012337">
    <property type="entry name" value="RNaseH-like_sf"/>
</dbReference>
<dbReference type="GO" id="GO:0003676">
    <property type="term" value="F:nucleic acid binding"/>
    <property type="evidence" value="ECO:0007669"/>
    <property type="project" value="InterPro"/>
</dbReference>
<dbReference type="AlphaFoldDB" id="G2PHX4"/>